<dbReference type="InterPro" id="IPR036388">
    <property type="entry name" value="WH-like_DNA-bd_sf"/>
</dbReference>
<keyword evidence="1" id="KW-0547">Nucleotide-binding</keyword>
<dbReference type="InterPro" id="IPR014015">
    <property type="entry name" value="Helicase_SF3_DNA-vir"/>
</dbReference>
<dbReference type="AlphaFoldDB" id="A0A2A2MAY7"/>
<dbReference type="GO" id="GO:0016787">
    <property type="term" value="F:hydrolase activity"/>
    <property type="evidence" value="ECO:0007669"/>
    <property type="project" value="UniProtKB-KW"/>
</dbReference>
<dbReference type="Pfam" id="PF19263">
    <property type="entry name" value="DUF5906"/>
    <property type="match status" value="1"/>
</dbReference>
<dbReference type="EMBL" id="NQMS01000006">
    <property type="protein sequence ID" value="PAV95620.1"/>
    <property type="molecule type" value="Genomic_DNA"/>
</dbReference>
<reference evidence="6 7" key="1">
    <citation type="submission" date="2017-08" db="EMBL/GenBank/DDBJ databases">
        <title>Draft Genome Sequence of Hafnia alvei CITHA-6 Isolated from Raw Bovine Milk.</title>
        <authorList>
            <person name="Culligan E.P."/>
            <person name="Mcsweeney A."/>
            <person name="O'Doherty C."/>
            <person name="Gleeson E."/>
            <person name="O'Riordan D."/>
            <person name="Sleator R.D."/>
        </authorList>
    </citation>
    <scope>NUCLEOTIDE SEQUENCE [LARGE SCALE GENOMIC DNA]</scope>
    <source>
        <strain evidence="6 7">CITHA-6</strain>
    </source>
</reference>
<dbReference type="GO" id="GO:0004386">
    <property type="term" value="F:helicase activity"/>
    <property type="evidence" value="ECO:0007669"/>
    <property type="project" value="UniProtKB-KW"/>
</dbReference>
<evidence type="ECO:0000256" key="3">
    <source>
        <dbReference type="ARBA" id="ARBA00022806"/>
    </source>
</evidence>
<dbReference type="InterPro" id="IPR004968">
    <property type="entry name" value="DNA_primase/NTPase_C"/>
</dbReference>
<dbReference type="PANTHER" id="PTHR35372">
    <property type="entry name" value="ATP BINDING PROTEIN-RELATED"/>
    <property type="match status" value="1"/>
</dbReference>
<dbReference type="InterPro" id="IPR036390">
    <property type="entry name" value="WH_DNA-bd_sf"/>
</dbReference>
<dbReference type="InterPro" id="IPR014818">
    <property type="entry name" value="Phage/plasmid_primase_P4_C"/>
</dbReference>
<gene>
    <name evidence="6" type="ORF">CJD50_14370</name>
</gene>
<dbReference type="Gene3D" id="3.40.50.300">
    <property type="entry name" value="P-loop containing nucleotide triphosphate hydrolases"/>
    <property type="match status" value="1"/>
</dbReference>
<dbReference type="OrthoDB" id="784829at2"/>
<evidence type="ECO:0000256" key="1">
    <source>
        <dbReference type="ARBA" id="ARBA00022741"/>
    </source>
</evidence>
<dbReference type="SMART" id="SM00885">
    <property type="entry name" value="D5_N"/>
    <property type="match status" value="1"/>
</dbReference>
<dbReference type="GO" id="GO:0005524">
    <property type="term" value="F:ATP binding"/>
    <property type="evidence" value="ECO:0007669"/>
    <property type="project" value="UniProtKB-KW"/>
</dbReference>
<dbReference type="Gene3D" id="1.10.10.10">
    <property type="entry name" value="Winged helix-like DNA-binding domain superfamily/Winged helix DNA-binding domain"/>
    <property type="match status" value="1"/>
</dbReference>
<accession>A0A2A2MAY7</accession>
<dbReference type="InterPro" id="IPR045455">
    <property type="entry name" value="NrS-1_pol-like_helicase"/>
</dbReference>
<keyword evidence="7" id="KW-1185">Reference proteome</keyword>
<dbReference type="SUPFAM" id="SSF46785">
    <property type="entry name" value="Winged helix' DNA-binding domain"/>
    <property type="match status" value="1"/>
</dbReference>
<evidence type="ECO:0000256" key="2">
    <source>
        <dbReference type="ARBA" id="ARBA00022801"/>
    </source>
</evidence>
<dbReference type="SUPFAM" id="SSF52540">
    <property type="entry name" value="P-loop containing nucleoside triphosphate hydrolases"/>
    <property type="match status" value="1"/>
</dbReference>
<evidence type="ECO:0000259" key="5">
    <source>
        <dbReference type="PROSITE" id="PS51206"/>
    </source>
</evidence>
<evidence type="ECO:0000256" key="4">
    <source>
        <dbReference type="ARBA" id="ARBA00022840"/>
    </source>
</evidence>
<keyword evidence="3" id="KW-0347">Helicase</keyword>
<proteinExistence type="predicted"/>
<keyword evidence="4" id="KW-0067">ATP-binding</keyword>
<organism evidence="6 7">
    <name type="scientific">Hafnia paralvei</name>
    <dbReference type="NCBI Taxonomy" id="546367"/>
    <lineage>
        <taxon>Bacteria</taxon>
        <taxon>Pseudomonadati</taxon>
        <taxon>Pseudomonadota</taxon>
        <taxon>Gammaproteobacteria</taxon>
        <taxon>Enterobacterales</taxon>
        <taxon>Hafniaceae</taxon>
        <taxon>Hafnia</taxon>
    </lineage>
</organism>
<dbReference type="PANTHER" id="PTHR35372:SF2">
    <property type="entry name" value="SF3 HELICASE DOMAIN-CONTAINING PROTEIN"/>
    <property type="match status" value="1"/>
</dbReference>
<dbReference type="Proteomes" id="UP000218796">
    <property type="component" value="Unassembled WGS sequence"/>
</dbReference>
<dbReference type="PROSITE" id="PS51206">
    <property type="entry name" value="SF3_HELICASE_1"/>
    <property type="match status" value="1"/>
</dbReference>
<dbReference type="InterPro" id="IPR027417">
    <property type="entry name" value="P-loop_NTPase"/>
</dbReference>
<dbReference type="InterPro" id="IPR051620">
    <property type="entry name" value="ORF904-like_C"/>
</dbReference>
<evidence type="ECO:0000313" key="7">
    <source>
        <dbReference type="Proteomes" id="UP000218796"/>
    </source>
</evidence>
<keyword evidence="2" id="KW-0378">Hydrolase</keyword>
<sequence>MKSAPNVKHLPKDKGAEAVIFAGSKAWEMAKAYQVKNRNGDTVPPIVLDHQQLGELENLNIIDRGRMFARVYQAGIIDQARISQILQKLAKAKIKQAQLYNEAGELVEDWTPRLQDIDTNPMPFIQVHGSAATPALNQMGASQRGEVLLAHYGGDLAIHGDSDTVHHYNGVIWEPITDKDLQREMASIFNDAEIAYSQSGVKSTVETMKLSLTQMGTASRHIIGFNNGVFDLKLGTFRAHRRDDWLLIASSVDFSQPAEGETLATHAPNFWRWLSHSVANNTRKADRVLAALYMVMANRYDWQLFLEVTGAGGSGKSVFAEVCTLLAGKGNTVSANMKALEESRERALLVGFSLIIMPDMARYAGDGAGIKAITGGDKVAIDPKHKAPYSMQIPAVVLAINNNAMTFSDRSGGISRRRVIFNFSEVVPENERDSQLAEKIESELAVIIRHLLARFTDQGEAKRLLHEQQKSEEALTIKREGDSLVDFCGYLTAAAECNGLLVGNAEIVPFNPWRYLYHTYLAYMRGNGLTKPVSLTRFGTDMAGAMAEYGAKYEKKKTKHGMRSNMSIKEEATEWMPAATGEAKQDN</sequence>
<name>A0A2A2MAY7_9GAMM</name>
<protein>
    <submittedName>
        <fullName evidence="6">DNA primase</fullName>
    </submittedName>
</protein>
<dbReference type="Pfam" id="PF03288">
    <property type="entry name" value="Pox_D5"/>
    <property type="match status" value="1"/>
</dbReference>
<evidence type="ECO:0000313" key="6">
    <source>
        <dbReference type="EMBL" id="PAV95620.1"/>
    </source>
</evidence>
<dbReference type="Pfam" id="PF08706">
    <property type="entry name" value="D5_N"/>
    <property type="match status" value="1"/>
</dbReference>
<comment type="caution">
    <text evidence="6">The sequence shown here is derived from an EMBL/GenBank/DDBJ whole genome shotgun (WGS) entry which is preliminary data.</text>
</comment>
<feature type="domain" description="SF3 helicase" evidence="5">
    <location>
        <begin position="283"/>
        <end position="436"/>
    </location>
</feature>
<dbReference type="RefSeq" id="WP_095661632.1">
    <property type="nucleotide sequence ID" value="NZ_NQMS01000006.1"/>
</dbReference>